<reference evidence="3" key="1">
    <citation type="submission" date="2021-04" db="EMBL/GenBank/DDBJ databases">
        <title>Sequencing of actinobacteria type strains.</title>
        <authorList>
            <person name="Nguyen G.-S."/>
            <person name="Wentzel A."/>
        </authorList>
    </citation>
    <scope>NUCLEOTIDE SEQUENCE</scope>
    <source>
        <strain evidence="3">DSM 42095</strain>
    </source>
</reference>
<feature type="transmembrane region" description="Helical" evidence="1">
    <location>
        <begin position="20"/>
        <end position="40"/>
    </location>
</feature>
<proteinExistence type="predicted"/>
<keyword evidence="1" id="KW-1133">Transmembrane helix</keyword>
<dbReference type="Pfam" id="PF20177">
    <property type="entry name" value="DUF6542"/>
    <property type="match status" value="1"/>
</dbReference>
<dbReference type="Proteomes" id="UP000675554">
    <property type="component" value="Unassembled WGS sequence"/>
</dbReference>
<comment type="caution">
    <text evidence="3">The sequence shown here is derived from an EMBL/GenBank/DDBJ whole genome shotgun (WGS) entry which is preliminary data.</text>
</comment>
<evidence type="ECO:0000313" key="3">
    <source>
        <dbReference type="EMBL" id="MBR7678306.1"/>
    </source>
</evidence>
<feature type="transmembrane region" description="Helical" evidence="1">
    <location>
        <begin position="45"/>
        <end position="63"/>
    </location>
</feature>
<dbReference type="InterPro" id="IPR046672">
    <property type="entry name" value="DUF6542"/>
</dbReference>
<dbReference type="AlphaFoldDB" id="A0A8T4J113"/>
<feature type="non-terminal residue" evidence="3">
    <location>
        <position position="109"/>
    </location>
</feature>
<sequence length="109" mass="11345">MLSTLLTVIVGGLDELLLDGSGPVYGVFFLLISAVCALWVRPADVFTSAVSVPLAFTIGLLLISDGGGSFGSHVMALFSALSSNAVWLYGGTLLALLIATMRKAALLWQ</sequence>
<keyword evidence="4" id="KW-1185">Reference proteome</keyword>
<protein>
    <recommendedName>
        <fullName evidence="2">DUF6542 domain-containing protein</fullName>
    </recommendedName>
</protein>
<organism evidence="3 4">
    <name type="scientific">Streptomyces daliensis</name>
    <dbReference type="NCBI Taxonomy" id="299421"/>
    <lineage>
        <taxon>Bacteria</taxon>
        <taxon>Bacillati</taxon>
        <taxon>Actinomycetota</taxon>
        <taxon>Actinomycetes</taxon>
        <taxon>Kitasatosporales</taxon>
        <taxon>Streptomycetaceae</taxon>
        <taxon>Streptomyces</taxon>
    </lineage>
</organism>
<evidence type="ECO:0000259" key="2">
    <source>
        <dbReference type="Pfam" id="PF20177"/>
    </source>
</evidence>
<evidence type="ECO:0000256" key="1">
    <source>
        <dbReference type="SAM" id="Phobius"/>
    </source>
</evidence>
<feature type="domain" description="DUF6542" evidence="2">
    <location>
        <begin position="3"/>
        <end position="105"/>
    </location>
</feature>
<name>A0A8T4J113_9ACTN</name>
<keyword evidence="1" id="KW-0812">Transmembrane</keyword>
<dbReference type="EMBL" id="JAGSMN010001344">
    <property type="protein sequence ID" value="MBR7678306.1"/>
    <property type="molecule type" value="Genomic_DNA"/>
</dbReference>
<accession>A0A8T4J113</accession>
<feature type="transmembrane region" description="Helical" evidence="1">
    <location>
        <begin position="75"/>
        <end position="99"/>
    </location>
</feature>
<evidence type="ECO:0000313" key="4">
    <source>
        <dbReference type="Proteomes" id="UP000675554"/>
    </source>
</evidence>
<gene>
    <name evidence="3" type="ORF">KDA82_36120</name>
</gene>
<keyword evidence="1" id="KW-0472">Membrane</keyword>